<evidence type="ECO:0000259" key="4">
    <source>
        <dbReference type="SMART" id="SM01386"/>
    </source>
</evidence>
<sequence length="235" mass="26776">MESWFEMISEAKKIMDKYSVLTCGFCPEVQVGPKGHKPSPHLLHLSFLLDVYYVGFAVRCRGSSAKDCSTFIAVTMVRMHSRVRLFPLQLCHTRELHQVNRLKISPQDVEENICKLTEKGLTPQIGVILRDSYGISKVKSVTGSKILRIIKAHGFAPEIPQHLYHLIKKVVVIRKHSERNREGKDSKFRLILVESRIHIGLLDTTRKQRTYLLSGNANQTRRSGYVAQQSLGNPE</sequence>
<gene>
    <name evidence="5" type="ORF">GH714_030606</name>
</gene>
<dbReference type="EMBL" id="JAAGAX010000002">
    <property type="protein sequence ID" value="KAF2322776.1"/>
    <property type="molecule type" value="Genomic_DNA"/>
</dbReference>
<dbReference type="InterPro" id="IPR009068">
    <property type="entry name" value="uS15_NS1_RNA-bd_sf"/>
</dbReference>
<dbReference type="Proteomes" id="UP000467840">
    <property type="component" value="Chromosome 11"/>
</dbReference>
<dbReference type="Gene3D" id="4.10.860.130">
    <property type="match status" value="1"/>
</dbReference>
<name>A0A6A6NDB2_HEVBR</name>
<accession>A0A6A6NDB2</accession>
<dbReference type="Gene3D" id="1.10.287.10">
    <property type="entry name" value="S15/NS1, RNA-binding"/>
    <property type="match status" value="1"/>
</dbReference>
<evidence type="ECO:0000313" key="6">
    <source>
        <dbReference type="Proteomes" id="UP000467840"/>
    </source>
</evidence>
<organism evidence="5 6">
    <name type="scientific">Hevea brasiliensis</name>
    <name type="common">Para rubber tree</name>
    <name type="synonym">Siphonia brasiliensis</name>
    <dbReference type="NCBI Taxonomy" id="3981"/>
    <lineage>
        <taxon>Eukaryota</taxon>
        <taxon>Viridiplantae</taxon>
        <taxon>Streptophyta</taxon>
        <taxon>Embryophyta</taxon>
        <taxon>Tracheophyta</taxon>
        <taxon>Spermatophyta</taxon>
        <taxon>Magnoliopsida</taxon>
        <taxon>eudicotyledons</taxon>
        <taxon>Gunneridae</taxon>
        <taxon>Pentapetalae</taxon>
        <taxon>rosids</taxon>
        <taxon>fabids</taxon>
        <taxon>Malpighiales</taxon>
        <taxon>Euphorbiaceae</taxon>
        <taxon>Crotonoideae</taxon>
        <taxon>Micrandreae</taxon>
        <taxon>Hevea</taxon>
    </lineage>
</organism>
<dbReference type="GO" id="GO:0022627">
    <property type="term" value="C:cytosolic small ribosomal subunit"/>
    <property type="evidence" value="ECO:0007669"/>
    <property type="project" value="TreeGrafter"/>
</dbReference>
<proteinExistence type="inferred from homology"/>
<dbReference type="FunFam" id="4.10.860.130:FF:000001">
    <property type="entry name" value="40S ribosomal protein S13"/>
    <property type="match status" value="1"/>
</dbReference>
<keyword evidence="3" id="KW-0687">Ribonucleoprotein</keyword>
<dbReference type="Pfam" id="PF08069">
    <property type="entry name" value="Ribosomal_S13_N"/>
    <property type="match status" value="1"/>
</dbReference>
<dbReference type="GO" id="GO:0003735">
    <property type="term" value="F:structural constituent of ribosome"/>
    <property type="evidence" value="ECO:0007669"/>
    <property type="project" value="InterPro"/>
</dbReference>
<keyword evidence="2" id="KW-0689">Ribosomal protein</keyword>
<dbReference type="GO" id="GO:0070181">
    <property type="term" value="F:small ribosomal subunit rRNA binding"/>
    <property type="evidence" value="ECO:0007669"/>
    <property type="project" value="TreeGrafter"/>
</dbReference>
<comment type="similarity">
    <text evidence="1">Belongs to the universal ribosomal protein uS15 family.</text>
</comment>
<evidence type="ECO:0000256" key="3">
    <source>
        <dbReference type="ARBA" id="ARBA00023274"/>
    </source>
</evidence>
<feature type="domain" description="Small ribosomal subunit protein uS15 N-terminal" evidence="4">
    <location>
        <begin position="76"/>
        <end position="135"/>
    </location>
</feature>
<dbReference type="GO" id="GO:0005730">
    <property type="term" value="C:nucleolus"/>
    <property type="evidence" value="ECO:0007669"/>
    <property type="project" value="TreeGrafter"/>
</dbReference>
<dbReference type="PANTHER" id="PTHR11885:SF25">
    <property type="entry name" value="SMALL RIBOSOMAL SUBUNIT PROTEIN US15Y-RELATED"/>
    <property type="match status" value="1"/>
</dbReference>
<evidence type="ECO:0000256" key="2">
    <source>
        <dbReference type="ARBA" id="ARBA00022980"/>
    </source>
</evidence>
<dbReference type="SUPFAM" id="SSF47060">
    <property type="entry name" value="S15/NS1 RNA-binding domain"/>
    <property type="match status" value="1"/>
</dbReference>
<dbReference type="AlphaFoldDB" id="A0A6A6NDB2"/>
<reference evidence="5 6" key="1">
    <citation type="journal article" date="2020" name="Mol. Plant">
        <title>The Chromosome-Based Rubber Tree Genome Provides New Insights into Spurge Genome Evolution and Rubber Biosynthesis.</title>
        <authorList>
            <person name="Liu J."/>
            <person name="Shi C."/>
            <person name="Shi C.C."/>
            <person name="Li W."/>
            <person name="Zhang Q.J."/>
            <person name="Zhang Y."/>
            <person name="Li K."/>
            <person name="Lu H.F."/>
            <person name="Shi C."/>
            <person name="Zhu S.T."/>
            <person name="Xiao Z.Y."/>
            <person name="Nan H."/>
            <person name="Yue Y."/>
            <person name="Zhu X.G."/>
            <person name="Wu Y."/>
            <person name="Hong X.N."/>
            <person name="Fan G.Y."/>
            <person name="Tong Y."/>
            <person name="Zhang D."/>
            <person name="Mao C.L."/>
            <person name="Liu Y.L."/>
            <person name="Hao S.J."/>
            <person name="Liu W.Q."/>
            <person name="Lv M.Q."/>
            <person name="Zhang H.B."/>
            <person name="Liu Y."/>
            <person name="Hu-Tang G.R."/>
            <person name="Wang J.P."/>
            <person name="Wang J.H."/>
            <person name="Sun Y.H."/>
            <person name="Ni S.B."/>
            <person name="Chen W.B."/>
            <person name="Zhang X.C."/>
            <person name="Jiao Y.N."/>
            <person name="Eichler E.E."/>
            <person name="Li G.H."/>
            <person name="Liu X."/>
            <person name="Gao L.Z."/>
        </authorList>
    </citation>
    <scope>NUCLEOTIDE SEQUENCE [LARGE SCALE GENOMIC DNA]</scope>
    <source>
        <strain evidence="6">cv. GT1</strain>
        <tissue evidence="5">Leaf</tissue>
    </source>
</reference>
<dbReference type="SMART" id="SM01386">
    <property type="entry name" value="Ribosomal_S13_N"/>
    <property type="match status" value="1"/>
</dbReference>
<dbReference type="InterPro" id="IPR012606">
    <property type="entry name" value="Ribosomal_uS15_N"/>
</dbReference>
<keyword evidence="6" id="KW-1185">Reference proteome</keyword>
<protein>
    <recommendedName>
        <fullName evidence="4">Small ribosomal subunit protein uS15 N-terminal domain-containing protein</fullName>
    </recommendedName>
</protein>
<dbReference type="PANTHER" id="PTHR11885">
    <property type="entry name" value="RIBOSOMAL PROTEIN S15P/S13E"/>
    <property type="match status" value="1"/>
</dbReference>
<evidence type="ECO:0000256" key="1">
    <source>
        <dbReference type="ARBA" id="ARBA00008434"/>
    </source>
</evidence>
<evidence type="ECO:0000313" key="5">
    <source>
        <dbReference type="EMBL" id="KAF2322776.1"/>
    </source>
</evidence>
<comment type="caution">
    <text evidence="5">The sequence shown here is derived from an EMBL/GenBank/DDBJ whole genome shotgun (WGS) entry which is preliminary data.</text>
</comment>
<dbReference type="InterPro" id="IPR023029">
    <property type="entry name" value="Ribosomal_uS15_arc_euk"/>
</dbReference>
<dbReference type="GO" id="GO:0006412">
    <property type="term" value="P:translation"/>
    <property type="evidence" value="ECO:0007669"/>
    <property type="project" value="InterPro"/>
</dbReference>